<evidence type="ECO:0000256" key="2">
    <source>
        <dbReference type="ARBA" id="ARBA00022932"/>
    </source>
</evidence>
<dbReference type="RefSeq" id="WP_055731544.1">
    <property type="nucleotide sequence ID" value="NZ_BMDY01000002.1"/>
</dbReference>
<dbReference type="Proteomes" id="UP000651977">
    <property type="component" value="Unassembled WGS sequence"/>
</dbReference>
<gene>
    <name evidence="4" type="ORF">GCM10007414_05270</name>
</gene>
<proteinExistence type="predicted"/>
<dbReference type="Pfam" id="PF13177">
    <property type="entry name" value="DNA_pol3_delta2"/>
    <property type="match status" value="1"/>
</dbReference>
<evidence type="ECO:0000256" key="1">
    <source>
        <dbReference type="ARBA" id="ARBA00012417"/>
    </source>
</evidence>
<dbReference type="PANTHER" id="PTHR11669:SF8">
    <property type="entry name" value="DNA POLYMERASE III SUBUNIT DELTA"/>
    <property type="match status" value="1"/>
</dbReference>
<keyword evidence="5" id="KW-1185">Reference proteome</keyword>
<dbReference type="PANTHER" id="PTHR11669">
    <property type="entry name" value="REPLICATION FACTOR C / DNA POLYMERASE III GAMMA-TAU SUBUNIT"/>
    <property type="match status" value="1"/>
</dbReference>
<protein>
    <recommendedName>
        <fullName evidence="1">DNA-directed DNA polymerase</fullName>
        <ecNumber evidence="1">2.7.7.7</ecNumber>
    </recommendedName>
</protein>
<evidence type="ECO:0000256" key="3">
    <source>
        <dbReference type="ARBA" id="ARBA00049244"/>
    </source>
</evidence>
<reference evidence="5" key="1">
    <citation type="journal article" date="2019" name="Int. J. Syst. Evol. Microbiol.">
        <title>The Global Catalogue of Microorganisms (GCM) 10K type strain sequencing project: providing services to taxonomists for standard genome sequencing and annotation.</title>
        <authorList>
            <consortium name="The Broad Institute Genomics Platform"/>
            <consortium name="The Broad Institute Genome Sequencing Center for Infectious Disease"/>
            <person name="Wu L."/>
            <person name="Ma J."/>
        </authorList>
    </citation>
    <scope>NUCLEOTIDE SEQUENCE [LARGE SCALE GENOMIC DNA]</scope>
    <source>
        <strain evidence="5">CGMCC 1.10131</strain>
    </source>
</reference>
<dbReference type="Gene3D" id="3.40.50.300">
    <property type="entry name" value="P-loop containing nucleotide triphosphate hydrolases"/>
    <property type="match status" value="1"/>
</dbReference>
<dbReference type="InterPro" id="IPR050238">
    <property type="entry name" value="DNA_Rep/Repair_Clamp_Loader"/>
</dbReference>
<keyword evidence="2" id="KW-0548">Nucleotidyltransferase</keyword>
<dbReference type="EMBL" id="BMDY01000002">
    <property type="protein sequence ID" value="GGA95425.1"/>
    <property type="molecule type" value="Genomic_DNA"/>
</dbReference>
<evidence type="ECO:0000313" key="4">
    <source>
        <dbReference type="EMBL" id="GGA95425.1"/>
    </source>
</evidence>
<dbReference type="EC" id="2.7.7.7" evidence="1"/>
<dbReference type="SUPFAM" id="SSF52540">
    <property type="entry name" value="P-loop containing nucleoside triphosphate hydrolases"/>
    <property type="match status" value="1"/>
</dbReference>
<comment type="catalytic activity">
    <reaction evidence="3">
        <text>DNA(n) + a 2'-deoxyribonucleoside 5'-triphosphate = DNA(n+1) + diphosphate</text>
        <dbReference type="Rhea" id="RHEA:22508"/>
        <dbReference type="Rhea" id="RHEA-COMP:17339"/>
        <dbReference type="Rhea" id="RHEA-COMP:17340"/>
        <dbReference type="ChEBI" id="CHEBI:33019"/>
        <dbReference type="ChEBI" id="CHEBI:61560"/>
        <dbReference type="ChEBI" id="CHEBI:173112"/>
        <dbReference type="EC" id="2.7.7.7"/>
    </reaction>
</comment>
<dbReference type="InterPro" id="IPR027417">
    <property type="entry name" value="P-loop_NTPase"/>
</dbReference>
<evidence type="ECO:0000313" key="5">
    <source>
        <dbReference type="Proteomes" id="UP000651977"/>
    </source>
</evidence>
<comment type="caution">
    <text evidence="4">The sequence shown here is derived from an EMBL/GenBank/DDBJ whole genome shotgun (WGS) entry which is preliminary data.</text>
</comment>
<sequence length="307" mass="34899">MSLPWLRQSWQQLSKQLAEQQLPPSLLIRGEKGLGKLQLAQFVAKTLLCSEQQHQACNRCHSCQLFDAGAHSSVFHFSHDKPKIDDIRALTAWANQTSQLGAYKVAILSDIGALNPASNNALLKTLEEPVANTHFILINHLPFKPIPTIASRCQLLTINVPPIEQVQQWLVQQKLRLDQYFPLIHRFCNGSPLAIADFYREQQLSELQSFVEQYQLALSQQPNKLAEQISKDPLKLQWLGHCLLLSISIARGLVSETMFETFNFKAASVKALELAYQDWLDLCKQWETFPGLNLGQQLYPLISRFKD</sequence>
<name>A0ABQ1HWW5_9ALTE</name>
<accession>A0ABQ1HWW5</accession>
<keyword evidence="2" id="KW-0239">DNA-directed DNA polymerase</keyword>
<keyword evidence="2" id="KW-0808">Transferase</keyword>
<organism evidence="4 5">
    <name type="scientific">Agarivorans gilvus</name>
    <dbReference type="NCBI Taxonomy" id="680279"/>
    <lineage>
        <taxon>Bacteria</taxon>
        <taxon>Pseudomonadati</taxon>
        <taxon>Pseudomonadota</taxon>
        <taxon>Gammaproteobacteria</taxon>
        <taxon>Alteromonadales</taxon>
        <taxon>Alteromonadaceae</taxon>
        <taxon>Agarivorans</taxon>
    </lineage>
</organism>